<organism evidence="1 2">
    <name type="scientific">Caerostris extrusa</name>
    <name type="common">Bark spider</name>
    <name type="synonym">Caerostris bankana</name>
    <dbReference type="NCBI Taxonomy" id="172846"/>
    <lineage>
        <taxon>Eukaryota</taxon>
        <taxon>Metazoa</taxon>
        <taxon>Ecdysozoa</taxon>
        <taxon>Arthropoda</taxon>
        <taxon>Chelicerata</taxon>
        <taxon>Arachnida</taxon>
        <taxon>Araneae</taxon>
        <taxon>Araneomorphae</taxon>
        <taxon>Entelegynae</taxon>
        <taxon>Araneoidea</taxon>
        <taxon>Araneidae</taxon>
        <taxon>Caerostris</taxon>
    </lineage>
</organism>
<evidence type="ECO:0000313" key="1">
    <source>
        <dbReference type="EMBL" id="GIY10452.1"/>
    </source>
</evidence>
<evidence type="ECO:0000313" key="2">
    <source>
        <dbReference type="Proteomes" id="UP001054945"/>
    </source>
</evidence>
<accession>A0AAV4QQR0</accession>
<dbReference type="AlphaFoldDB" id="A0AAV4QQR0"/>
<dbReference type="EMBL" id="BPLR01006528">
    <property type="protein sequence ID" value="GIY10452.1"/>
    <property type="molecule type" value="Genomic_DNA"/>
</dbReference>
<sequence length="91" mass="10425">MMDKSGVPLDRVEYYRYPTPCRCPEQSPSPPLLYPSLQTCHGLLGKFGTIHQRLKLSSVRYNGIGIELLDLLECKGVLMSQLNFTRYYKAK</sequence>
<proteinExistence type="predicted"/>
<reference evidence="1 2" key="1">
    <citation type="submission" date="2021-06" db="EMBL/GenBank/DDBJ databases">
        <title>Caerostris extrusa draft genome.</title>
        <authorList>
            <person name="Kono N."/>
            <person name="Arakawa K."/>
        </authorList>
    </citation>
    <scope>NUCLEOTIDE SEQUENCE [LARGE SCALE GENOMIC DNA]</scope>
</reference>
<protein>
    <submittedName>
        <fullName evidence="1">Uncharacterized protein</fullName>
    </submittedName>
</protein>
<dbReference type="Proteomes" id="UP001054945">
    <property type="component" value="Unassembled WGS sequence"/>
</dbReference>
<name>A0AAV4QQR0_CAEEX</name>
<comment type="caution">
    <text evidence="1">The sequence shown here is derived from an EMBL/GenBank/DDBJ whole genome shotgun (WGS) entry which is preliminary data.</text>
</comment>
<keyword evidence="2" id="KW-1185">Reference proteome</keyword>
<gene>
    <name evidence="1" type="ORF">CEXT_181861</name>
</gene>